<dbReference type="EMBL" id="MLQM01000024">
    <property type="protein sequence ID" value="OHV05064.1"/>
    <property type="molecule type" value="Genomic_DNA"/>
</dbReference>
<protein>
    <submittedName>
        <fullName evidence="5">Carboxylesterase LipF</fullName>
        <ecNumber evidence="5">3.1.1.1</ecNumber>
    </submittedName>
</protein>
<dbReference type="InterPro" id="IPR050300">
    <property type="entry name" value="GDXG_lipolytic_enzyme"/>
</dbReference>
<evidence type="ECO:0000313" key="6">
    <source>
        <dbReference type="Proteomes" id="UP000179734"/>
    </source>
</evidence>
<proteinExistence type="inferred from homology"/>
<comment type="similarity">
    <text evidence="1">Belongs to the 'GDXG' lipolytic enzyme family.</text>
</comment>
<evidence type="ECO:0000259" key="3">
    <source>
        <dbReference type="Pfam" id="PF07859"/>
    </source>
</evidence>
<dbReference type="Gene3D" id="3.40.50.1820">
    <property type="entry name" value="alpha/beta hydrolase"/>
    <property type="match status" value="1"/>
</dbReference>
<evidence type="ECO:0000256" key="2">
    <source>
        <dbReference type="ARBA" id="ARBA00022801"/>
    </source>
</evidence>
<reference evidence="4 6" key="1">
    <citation type="submission" date="2016-10" db="EMBL/GenBank/DDBJ databases">
        <title>Genome sequence of Mycobacterium talmonii.</title>
        <authorList>
            <person name="Greninger A.L."/>
            <person name="Elliott B."/>
            <person name="Vasireddy S."/>
            <person name="Vasireddy R."/>
        </authorList>
    </citation>
    <scope>NUCLEOTIDE SEQUENCE [LARGE SCALE GENOMIC DNA]</scope>
    <source>
        <strain evidence="4">MO-5499</strain>
        <strain evidence="6">NE-TNMC-100812</strain>
    </source>
</reference>
<dbReference type="SUPFAM" id="SSF53474">
    <property type="entry name" value="alpha/beta-Hydrolases"/>
    <property type="match status" value="1"/>
</dbReference>
<dbReference type="GO" id="GO:0004806">
    <property type="term" value="F:triacylglycerol lipase activity"/>
    <property type="evidence" value="ECO:0007669"/>
    <property type="project" value="TreeGrafter"/>
</dbReference>
<dbReference type="Proteomes" id="UP000179734">
    <property type="component" value="Unassembled WGS sequence"/>
</dbReference>
<dbReference type="PANTHER" id="PTHR48081:SF30">
    <property type="entry name" value="ACETYL-HYDROLASE LIPR-RELATED"/>
    <property type="match status" value="1"/>
</dbReference>
<dbReference type="RefSeq" id="WP_071023829.1">
    <property type="nucleotide sequence ID" value="NZ_MLQM01000024.1"/>
</dbReference>
<dbReference type="EMBL" id="PPEA01000510">
    <property type="protein sequence ID" value="PQM46343.1"/>
    <property type="molecule type" value="Genomic_DNA"/>
</dbReference>
<dbReference type="PANTHER" id="PTHR48081">
    <property type="entry name" value="AB HYDROLASE SUPERFAMILY PROTEIN C4A8.06C"/>
    <property type="match status" value="1"/>
</dbReference>
<accession>A0A1S1NLM8</accession>
<evidence type="ECO:0000313" key="4">
    <source>
        <dbReference type="EMBL" id="OHV05064.1"/>
    </source>
</evidence>
<evidence type="ECO:0000313" key="5">
    <source>
        <dbReference type="EMBL" id="PQM46343.1"/>
    </source>
</evidence>
<dbReference type="EC" id="3.1.1.1" evidence="5"/>
<name>A0A1S1NLM8_9MYCO</name>
<comment type="caution">
    <text evidence="4">The sequence shown here is derived from an EMBL/GenBank/DDBJ whole genome shotgun (WGS) entry which is preliminary data.</text>
</comment>
<organism evidence="4 6">
    <name type="scientific">Mycobacterium talmoniae</name>
    <dbReference type="NCBI Taxonomy" id="1858794"/>
    <lineage>
        <taxon>Bacteria</taxon>
        <taxon>Bacillati</taxon>
        <taxon>Actinomycetota</taxon>
        <taxon>Actinomycetes</taxon>
        <taxon>Mycobacteriales</taxon>
        <taxon>Mycobacteriaceae</taxon>
        <taxon>Mycobacterium</taxon>
    </lineage>
</organism>
<dbReference type="InterPro" id="IPR013094">
    <property type="entry name" value="AB_hydrolase_3"/>
</dbReference>
<reference evidence="5 7" key="2">
    <citation type="journal article" date="2017" name="Int. J. Syst. Evol. Microbiol.">
        <title>Mycobacterium talmoniae sp. nov., a slowly growing mycobacterium isolated from human respiratory samples.</title>
        <authorList>
            <person name="Davidson R.M."/>
            <person name="DeGroote M.A."/>
            <person name="Marola J.L."/>
            <person name="Buss S."/>
            <person name="Jones V."/>
            <person name="McNeil M.R."/>
            <person name="Freifeld A.G."/>
            <person name="Elaine Epperson L."/>
            <person name="Hasan N.A."/>
            <person name="Jackson M."/>
            <person name="Iwen P.C."/>
            <person name="Salfinger M."/>
            <person name="Strong M."/>
        </authorList>
    </citation>
    <scope>NUCLEOTIDE SEQUENCE [LARGE SCALE GENOMIC DNA]</scope>
    <source>
        <strain evidence="5 7">ATCC BAA-2683</strain>
    </source>
</reference>
<dbReference type="GO" id="GO:0106435">
    <property type="term" value="F:carboxylesterase activity"/>
    <property type="evidence" value="ECO:0007669"/>
    <property type="project" value="UniProtKB-EC"/>
</dbReference>
<evidence type="ECO:0000313" key="7">
    <source>
        <dbReference type="Proteomes" id="UP000238296"/>
    </source>
</evidence>
<keyword evidence="6" id="KW-1185">Reference proteome</keyword>
<dbReference type="AlphaFoldDB" id="A0A1S1NLM8"/>
<sequence>MPVEAPSVERIDFPGGSGQSHALRCLLSATVKVGLQAWVRTQWLPWPYGAIDHVGRALPPIPGVTHQPTALPHCAAEIVSPAEPTSGRFILYLPGGAFYVGGRYLHRQMVGRFATMLSSSALHVNYRKLPQHSINDAVADGVDAYRHLLAMGIDPDRIVVMGDSAGGYLTFTTALGIRDAGLPMPAALVAISPLTTCEISAKLAAPSARTCALFSRSVVTKLHDERVRLNRGEDLVSPADCRLNGLPPTLIQASRSEMLYPDAVLMAERLAAAGVQCELQTWPGQVHVFQAAAAVVPESAQAVAEVVDFIDRVVPAVAELTA</sequence>
<evidence type="ECO:0000256" key="1">
    <source>
        <dbReference type="ARBA" id="ARBA00010515"/>
    </source>
</evidence>
<dbReference type="Pfam" id="PF07859">
    <property type="entry name" value="Abhydrolase_3"/>
    <property type="match status" value="1"/>
</dbReference>
<dbReference type="Proteomes" id="UP000238296">
    <property type="component" value="Unassembled WGS sequence"/>
</dbReference>
<feature type="domain" description="Alpha/beta hydrolase fold-3" evidence="3">
    <location>
        <begin position="90"/>
        <end position="290"/>
    </location>
</feature>
<reference evidence="5" key="3">
    <citation type="submission" date="2018-01" db="EMBL/GenBank/DDBJ databases">
        <authorList>
            <person name="Gaut B.S."/>
            <person name="Morton B.R."/>
            <person name="Clegg M.T."/>
            <person name="Duvall M.R."/>
        </authorList>
    </citation>
    <scope>NUCLEOTIDE SEQUENCE</scope>
    <source>
        <strain evidence="5">ATCC BAA-2683</strain>
    </source>
</reference>
<gene>
    <name evidence="5" type="primary">lipF_5</name>
    <name evidence="4" type="ORF">BKN37_07175</name>
    <name evidence="5" type="ORF">C1Y40_03488</name>
</gene>
<dbReference type="InterPro" id="IPR029058">
    <property type="entry name" value="AB_hydrolase_fold"/>
</dbReference>
<keyword evidence="2 5" id="KW-0378">Hydrolase</keyword>